<protein>
    <recommendedName>
        <fullName evidence="2">Arrestin C-terminal-like domain-containing protein</fullName>
    </recommendedName>
</protein>
<feature type="region of interest" description="Disordered" evidence="1">
    <location>
        <begin position="412"/>
        <end position="447"/>
    </location>
</feature>
<dbReference type="InterPro" id="IPR014756">
    <property type="entry name" value="Ig_E-set"/>
</dbReference>
<feature type="compositionally biased region" description="Low complexity" evidence="1">
    <location>
        <begin position="412"/>
        <end position="424"/>
    </location>
</feature>
<dbReference type="InterPro" id="IPR011022">
    <property type="entry name" value="Arrestin_C-like"/>
</dbReference>
<organism evidence="3 4">
    <name type="scientific">Physocladia obscura</name>
    <dbReference type="NCBI Taxonomy" id="109957"/>
    <lineage>
        <taxon>Eukaryota</taxon>
        <taxon>Fungi</taxon>
        <taxon>Fungi incertae sedis</taxon>
        <taxon>Chytridiomycota</taxon>
        <taxon>Chytridiomycota incertae sedis</taxon>
        <taxon>Chytridiomycetes</taxon>
        <taxon>Chytridiales</taxon>
        <taxon>Chytriomycetaceae</taxon>
        <taxon>Physocladia</taxon>
    </lineage>
</organism>
<feature type="compositionally biased region" description="Polar residues" evidence="1">
    <location>
        <begin position="491"/>
        <end position="516"/>
    </location>
</feature>
<dbReference type="EMBL" id="JADGJH010002589">
    <property type="protein sequence ID" value="KAJ3096541.1"/>
    <property type="molecule type" value="Genomic_DNA"/>
</dbReference>
<dbReference type="InterPro" id="IPR014752">
    <property type="entry name" value="Arrestin-like_C"/>
</dbReference>
<sequence>IIGRGANKGVDGGLIAEAGWDTECVLEGAVVIKFTQTLKNVRIQAELRGYVETRFEAGSMRLATRAENNQYKISSMRQIFQNIVEVVYDSKHPLIPNPSGAPVSLPFLFKLPKNKMPASFNSYGGVIEYYIKCTLLYNEGIIQLIRSTQEVEVPVIITMPKVAIYKLLNRSSAYSLEGNGSDGKIQYSIHLPKRIVTIGDEVEVQITILSTPGNFKLRMMNAALRPVISYLNENNIAVQARFPRPLSEMSQPWSPQVKIGGSNGIDPIVRRIYLRVDPELAQASLESSLISIKTILRVELILDSSETPNISEEVPLVILPKLPERYEPLAVAHLAVAGAIASPRLSEHRPSNASDADSFFNVLRATPTMMAGKLPSLPSPIQPTSPSPQNAPTTIFVGGNPEPRMPIYTFPLPSQTSSSPLSQSGRFPTPISITTSNNNRGFNGNVRQIGETSSYANLQRSLSAATNNTEFSFQDPKLERNPSSRYAPLEQPQNFPSVSTPLQFPSAQRQSLSASPNLPPPHSQTQQQQQQQLTALEEKQHLALQEQKLAIEQQKLSQVQQQQFSVGPPIQLLSPPKSTPMQQVNSDDGSFISYRADENYYKESFGNLQRVDGDPAIRIEGMHLSNQNNGATQNLFVPNIEGNGSDGIENENEINDGGSISRAQVVETWTVETVANWVKQLGATEETVNSFLG</sequence>
<comment type="caution">
    <text evidence="3">The sequence shown here is derived from an EMBL/GenBank/DDBJ whole genome shotgun (WGS) entry which is preliminary data.</text>
</comment>
<keyword evidence="4" id="KW-1185">Reference proteome</keyword>
<gene>
    <name evidence="3" type="ORF">HK100_005539</name>
</gene>
<dbReference type="Proteomes" id="UP001211907">
    <property type="component" value="Unassembled WGS sequence"/>
</dbReference>
<dbReference type="SMART" id="SM01017">
    <property type="entry name" value="Arrestin_C"/>
    <property type="match status" value="1"/>
</dbReference>
<feature type="domain" description="Arrestin C-terminal-like" evidence="2">
    <location>
        <begin position="181"/>
        <end position="322"/>
    </location>
</feature>
<dbReference type="Gene3D" id="2.60.40.640">
    <property type="match status" value="1"/>
</dbReference>
<evidence type="ECO:0000313" key="4">
    <source>
        <dbReference type="Proteomes" id="UP001211907"/>
    </source>
</evidence>
<dbReference type="Pfam" id="PF02752">
    <property type="entry name" value="Arrestin_C"/>
    <property type="match status" value="1"/>
</dbReference>
<feature type="compositionally biased region" description="Polar residues" evidence="1">
    <location>
        <begin position="431"/>
        <end position="447"/>
    </location>
</feature>
<accession>A0AAD5SRH5</accession>
<evidence type="ECO:0000259" key="2">
    <source>
        <dbReference type="SMART" id="SM01017"/>
    </source>
</evidence>
<dbReference type="SUPFAM" id="SSF81296">
    <property type="entry name" value="E set domains"/>
    <property type="match status" value="1"/>
</dbReference>
<evidence type="ECO:0000313" key="3">
    <source>
        <dbReference type="EMBL" id="KAJ3096541.1"/>
    </source>
</evidence>
<dbReference type="Pfam" id="PF00339">
    <property type="entry name" value="Arrestin_N"/>
    <property type="match status" value="1"/>
</dbReference>
<feature type="non-terminal residue" evidence="3">
    <location>
        <position position="693"/>
    </location>
</feature>
<dbReference type="AlphaFoldDB" id="A0AAD5SRH5"/>
<evidence type="ECO:0000256" key="1">
    <source>
        <dbReference type="SAM" id="MobiDB-lite"/>
    </source>
</evidence>
<name>A0AAD5SRH5_9FUNG</name>
<reference evidence="3" key="1">
    <citation type="submission" date="2020-05" db="EMBL/GenBank/DDBJ databases">
        <title>Phylogenomic resolution of chytrid fungi.</title>
        <authorList>
            <person name="Stajich J.E."/>
            <person name="Amses K."/>
            <person name="Simmons R."/>
            <person name="Seto K."/>
            <person name="Myers J."/>
            <person name="Bonds A."/>
            <person name="Quandt C.A."/>
            <person name="Barry K."/>
            <person name="Liu P."/>
            <person name="Grigoriev I."/>
            <person name="Longcore J.E."/>
            <person name="James T.Y."/>
        </authorList>
    </citation>
    <scope>NUCLEOTIDE SEQUENCE</scope>
    <source>
        <strain evidence="3">JEL0513</strain>
    </source>
</reference>
<proteinExistence type="predicted"/>
<dbReference type="InterPro" id="IPR011021">
    <property type="entry name" value="Arrestin-like_N"/>
</dbReference>
<feature type="region of interest" description="Disordered" evidence="1">
    <location>
        <begin position="467"/>
        <end position="534"/>
    </location>
</feature>